<keyword evidence="2" id="KW-0943">RNA-mediated gene silencing</keyword>
<feature type="domain" description="XS" evidence="5">
    <location>
        <begin position="132"/>
        <end position="242"/>
    </location>
</feature>
<protein>
    <submittedName>
        <fullName evidence="8">Uncharacterized protein</fullName>
    </submittedName>
</protein>
<reference evidence="8" key="1">
    <citation type="submission" date="2023-10" db="EMBL/GenBank/DDBJ databases">
        <title>Chromosome-level genome of the transformable northern wattle, Acacia crassicarpa.</title>
        <authorList>
            <person name="Massaro I."/>
            <person name="Sinha N.R."/>
            <person name="Poethig S."/>
            <person name="Leichty A.R."/>
        </authorList>
    </citation>
    <scope>NUCLEOTIDE SEQUENCE</scope>
    <source>
        <strain evidence="8">Acra3RX</strain>
        <tissue evidence="8">Leaf</tissue>
    </source>
</reference>
<evidence type="ECO:0000256" key="2">
    <source>
        <dbReference type="ARBA" id="ARBA00023158"/>
    </source>
</evidence>
<dbReference type="Proteomes" id="UP001293593">
    <property type="component" value="Unassembled WGS sequence"/>
</dbReference>
<dbReference type="GO" id="GO:0080188">
    <property type="term" value="P:gene silencing by siRNA-directed DNA methylation"/>
    <property type="evidence" value="ECO:0007669"/>
    <property type="project" value="InterPro"/>
</dbReference>
<dbReference type="PANTHER" id="PTHR21596">
    <property type="entry name" value="RIBONUCLEASE P SUBUNIT P38"/>
    <property type="match status" value="1"/>
</dbReference>
<dbReference type="CDD" id="cd12266">
    <property type="entry name" value="RRM_like_XS"/>
    <property type="match status" value="1"/>
</dbReference>
<dbReference type="Pfam" id="PF03469">
    <property type="entry name" value="XH"/>
    <property type="match status" value="1"/>
</dbReference>
<name>A0AAE1M6S8_9FABA</name>
<dbReference type="InterPro" id="IPR005380">
    <property type="entry name" value="XS_domain"/>
</dbReference>
<organism evidence="8 9">
    <name type="scientific">Acacia crassicarpa</name>
    <name type="common">northern wattle</name>
    <dbReference type="NCBI Taxonomy" id="499986"/>
    <lineage>
        <taxon>Eukaryota</taxon>
        <taxon>Viridiplantae</taxon>
        <taxon>Streptophyta</taxon>
        <taxon>Embryophyta</taxon>
        <taxon>Tracheophyta</taxon>
        <taxon>Spermatophyta</taxon>
        <taxon>Magnoliopsida</taxon>
        <taxon>eudicotyledons</taxon>
        <taxon>Gunneridae</taxon>
        <taxon>Pentapetalae</taxon>
        <taxon>rosids</taxon>
        <taxon>fabids</taxon>
        <taxon>Fabales</taxon>
        <taxon>Fabaceae</taxon>
        <taxon>Caesalpinioideae</taxon>
        <taxon>mimosoid clade</taxon>
        <taxon>Acacieae</taxon>
        <taxon>Acacia</taxon>
    </lineage>
</organism>
<evidence type="ECO:0000256" key="4">
    <source>
        <dbReference type="SAM" id="MobiDB-lite"/>
    </source>
</evidence>
<sequence>MSDHMSKFELKDYEYKYYKGLKAGEFRLKVSDSKYSCPFCHSSSKNDYYLKELLQHATSVCKSKSSSLRSIARHSALENYIERYLKPVSKNDRPKPERVPKNDCPKPELVPKIDGPKPAHVPKIDCPKPDSEQLFVWPWMGIVANIKTQMKDGRHVAESGTKLKEEFSGKGFNPVRVHPLWNRWGHSGFAIVEFSKEFDGFNNAVDFEKSFEVDQCGKTDYIKARNRGDRLYGWVARDDDYHGKSIIGDHLRKNGDLKSVTDKQSEDKRKESKLVQGLTQTLEKKTVQLKEVQSKYYETNDSLSKLMGEKAVLIKHFNNEITNMQKRARDHAEEILRDHEEDRLRLEAQRINLENLEKDLRHRQAQNDTERQKLLDQKKMNERATMEQKLADQRVMSLADKQKKQKEELHKRILGLQRKLDDKQELELNIQQMRGALDVLQEMNHMGEDEDIKVKKEMDKIKEDLKDKEEELEAMEELQQTLIVKERKTNDELQDARKELINGIEHLSTRPGNSNIIVKKMGDLDHKPFMTSAKGKGPDDEVLALQLCSQWEADLGDPSWHPFKNVEDERGNLKEVIDGEDEKLKALKNELGDEVFKAVTNALLELNEYNPSGRYIIRELWNSKEGRKASLKEGIKYLLTQWKNQKQNLKRKRAQHPFFL</sequence>
<evidence type="ECO:0000259" key="5">
    <source>
        <dbReference type="Pfam" id="PF03468"/>
    </source>
</evidence>
<dbReference type="InterPro" id="IPR038588">
    <property type="entry name" value="XS_domain_sf"/>
</dbReference>
<dbReference type="AlphaFoldDB" id="A0AAE1M6S8"/>
<dbReference type="InterPro" id="IPR005379">
    <property type="entry name" value="FDM1-5/IDN2_XH"/>
</dbReference>
<evidence type="ECO:0000313" key="9">
    <source>
        <dbReference type="Proteomes" id="UP001293593"/>
    </source>
</evidence>
<dbReference type="Pfam" id="PF03470">
    <property type="entry name" value="zf-XS"/>
    <property type="match status" value="1"/>
</dbReference>
<keyword evidence="1 3" id="KW-0175">Coiled coil</keyword>
<dbReference type="EMBL" id="JAWXYG010000013">
    <property type="protein sequence ID" value="KAK4254950.1"/>
    <property type="molecule type" value="Genomic_DNA"/>
</dbReference>
<evidence type="ECO:0000313" key="8">
    <source>
        <dbReference type="EMBL" id="KAK4254950.1"/>
    </source>
</evidence>
<keyword evidence="9" id="KW-1185">Reference proteome</keyword>
<feature type="coiled-coil region" evidence="3">
    <location>
        <begin position="275"/>
        <end position="373"/>
    </location>
</feature>
<comment type="caution">
    <text evidence="8">The sequence shown here is derived from an EMBL/GenBank/DDBJ whole genome shotgun (WGS) entry which is preliminary data.</text>
</comment>
<proteinExistence type="predicted"/>
<dbReference type="Gene3D" id="3.30.70.2890">
    <property type="entry name" value="XS domain"/>
    <property type="match status" value="1"/>
</dbReference>
<evidence type="ECO:0000256" key="1">
    <source>
        <dbReference type="ARBA" id="ARBA00023054"/>
    </source>
</evidence>
<feature type="domain" description="Zinc finger-XS" evidence="7">
    <location>
        <begin position="37"/>
        <end position="77"/>
    </location>
</feature>
<dbReference type="PANTHER" id="PTHR21596:SF23">
    <property type="entry name" value="FACTOR OF DNA METHYLATION 4"/>
    <property type="match status" value="1"/>
</dbReference>
<gene>
    <name evidence="8" type="ORF">QN277_008019</name>
</gene>
<accession>A0AAE1M6S8</accession>
<dbReference type="InterPro" id="IPR005381">
    <property type="entry name" value="Znf-XS_domain"/>
</dbReference>
<dbReference type="Pfam" id="PF03468">
    <property type="entry name" value="XS"/>
    <property type="match status" value="1"/>
</dbReference>
<dbReference type="InterPro" id="IPR045177">
    <property type="entry name" value="FDM1-5/IDN2"/>
</dbReference>
<evidence type="ECO:0000259" key="7">
    <source>
        <dbReference type="Pfam" id="PF03470"/>
    </source>
</evidence>
<feature type="coiled-coil region" evidence="3">
    <location>
        <begin position="399"/>
        <end position="510"/>
    </location>
</feature>
<feature type="region of interest" description="Disordered" evidence="4">
    <location>
        <begin position="88"/>
        <end position="112"/>
    </location>
</feature>
<feature type="domain" description="Factor of DNA methylation 1-5/IDN2" evidence="6">
    <location>
        <begin position="519"/>
        <end position="647"/>
    </location>
</feature>
<evidence type="ECO:0000256" key="3">
    <source>
        <dbReference type="SAM" id="Coils"/>
    </source>
</evidence>
<evidence type="ECO:0000259" key="6">
    <source>
        <dbReference type="Pfam" id="PF03469"/>
    </source>
</evidence>